<organism evidence="1 2">
    <name type="scientific">Tanacetum coccineum</name>
    <dbReference type="NCBI Taxonomy" id="301880"/>
    <lineage>
        <taxon>Eukaryota</taxon>
        <taxon>Viridiplantae</taxon>
        <taxon>Streptophyta</taxon>
        <taxon>Embryophyta</taxon>
        <taxon>Tracheophyta</taxon>
        <taxon>Spermatophyta</taxon>
        <taxon>Magnoliopsida</taxon>
        <taxon>eudicotyledons</taxon>
        <taxon>Gunneridae</taxon>
        <taxon>Pentapetalae</taxon>
        <taxon>asterids</taxon>
        <taxon>campanulids</taxon>
        <taxon>Asterales</taxon>
        <taxon>Asteraceae</taxon>
        <taxon>Asteroideae</taxon>
        <taxon>Anthemideae</taxon>
        <taxon>Anthemidinae</taxon>
        <taxon>Tanacetum</taxon>
    </lineage>
</organism>
<sequence>MSGEIIPSRDRSRGTIKVNGIYSHEKVLKMLDRVFGHKSVECTSVLHQPNGVGSKRYHVVPYGELNSIPVAFVARFGVIFKSTDRILVTHGG</sequence>
<gene>
    <name evidence="1" type="ORF">Tco_0892717</name>
</gene>
<reference evidence="1" key="2">
    <citation type="submission" date="2022-01" db="EMBL/GenBank/DDBJ databases">
        <authorList>
            <person name="Yamashiro T."/>
            <person name="Shiraishi A."/>
            <person name="Satake H."/>
            <person name="Nakayama K."/>
        </authorList>
    </citation>
    <scope>NUCLEOTIDE SEQUENCE</scope>
</reference>
<dbReference type="EMBL" id="BQNB010013997">
    <property type="protein sequence ID" value="GJT22780.1"/>
    <property type="molecule type" value="Genomic_DNA"/>
</dbReference>
<name>A0ABQ5C6P6_9ASTR</name>
<dbReference type="Proteomes" id="UP001151760">
    <property type="component" value="Unassembled WGS sequence"/>
</dbReference>
<accession>A0ABQ5C6P6</accession>
<proteinExistence type="predicted"/>
<reference evidence="1" key="1">
    <citation type="journal article" date="2022" name="Int. J. Mol. Sci.">
        <title>Draft Genome of Tanacetum Coccineum: Genomic Comparison of Closely Related Tanacetum-Family Plants.</title>
        <authorList>
            <person name="Yamashiro T."/>
            <person name="Shiraishi A."/>
            <person name="Nakayama K."/>
            <person name="Satake H."/>
        </authorList>
    </citation>
    <scope>NUCLEOTIDE SEQUENCE</scope>
</reference>
<protein>
    <submittedName>
        <fullName evidence="1">Uncharacterized protein</fullName>
    </submittedName>
</protein>
<comment type="caution">
    <text evidence="1">The sequence shown here is derived from an EMBL/GenBank/DDBJ whole genome shotgun (WGS) entry which is preliminary data.</text>
</comment>
<evidence type="ECO:0000313" key="2">
    <source>
        <dbReference type="Proteomes" id="UP001151760"/>
    </source>
</evidence>
<evidence type="ECO:0000313" key="1">
    <source>
        <dbReference type="EMBL" id="GJT22780.1"/>
    </source>
</evidence>
<keyword evidence="2" id="KW-1185">Reference proteome</keyword>